<evidence type="ECO:0000256" key="1">
    <source>
        <dbReference type="ARBA" id="ARBA00007572"/>
    </source>
</evidence>
<dbReference type="Proteomes" id="UP000638353">
    <property type="component" value="Unassembled WGS sequence"/>
</dbReference>
<dbReference type="PANTHER" id="PTHR45674">
    <property type="entry name" value="DNA LIGASE 1/3 FAMILY MEMBER"/>
    <property type="match status" value="1"/>
</dbReference>
<protein>
    <submittedName>
        <fullName evidence="4">DNA ligase</fullName>
    </submittedName>
</protein>
<dbReference type="RefSeq" id="WP_189828185.1">
    <property type="nucleotide sequence ID" value="NZ_BMVC01000024.1"/>
</dbReference>
<dbReference type="Pfam" id="PF01068">
    <property type="entry name" value="DNA_ligase_A_M"/>
    <property type="match status" value="1"/>
</dbReference>
<gene>
    <name evidence="4" type="ORF">GCM10010334_76250</name>
</gene>
<dbReference type="EMBL" id="BMVC01000024">
    <property type="protein sequence ID" value="GHD15829.1"/>
    <property type="molecule type" value="Genomic_DNA"/>
</dbReference>
<comment type="similarity">
    <text evidence="1">Belongs to the ATP-dependent DNA ligase family.</text>
</comment>
<evidence type="ECO:0000256" key="2">
    <source>
        <dbReference type="ARBA" id="ARBA00022598"/>
    </source>
</evidence>
<dbReference type="GO" id="GO:0003910">
    <property type="term" value="F:DNA ligase (ATP) activity"/>
    <property type="evidence" value="ECO:0007669"/>
    <property type="project" value="InterPro"/>
</dbReference>
<dbReference type="AlphaFoldDB" id="A0A918X7R2"/>
<evidence type="ECO:0000259" key="3">
    <source>
        <dbReference type="Pfam" id="PF01068"/>
    </source>
</evidence>
<evidence type="ECO:0000313" key="4">
    <source>
        <dbReference type="EMBL" id="GHD15829.1"/>
    </source>
</evidence>
<organism evidence="4 5">
    <name type="scientific">Streptomyces finlayi</name>
    <dbReference type="NCBI Taxonomy" id="67296"/>
    <lineage>
        <taxon>Bacteria</taxon>
        <taxon>Bacillati</taxon>
        <taxon>Actinomycetota</taxon>
        <taxon>Actinomycetes</taxon>
        <taxon>Kitasatosporales</taxon>
        <taxon>Streptomycetaceae</taxon>
        <taxon>Streptomyces</taxon>
    </lineage>
</organism>
<evidence type="ECO:0000313" key="5">
    <source>
        <dbReference type="Proteomes" id="UP000638353"/>
    </source>
</evidence>
<sequence>MDAPITLALAQAVDSLPVDEAQLAYEPKFDGARTTIERTRSGAVLRSKAGHVVTSSWMDLAAAAMDLPDGVLLDGEAVVYRAGKLDFNAVLQRSGSGSRRASALISRLPAFFACFDILRQPAHGSLLSWPYRERRALLEEILAPLGPPLQAVPMTTDPDVARIWWESLRLVGIEGLVIKRLDGVYPAGKRGWRKYRHSDTVDGEVVGFTGTRAYPVALAIRLPGGEIALSRKITAPVRAEVAVHLASTAPTAPVHTPDGVRYTPCPPGLTVEVLAGTTRHATITVTRVRD</sequence>
<dbReference type="SUPFAM" id="SSF56091">
    <property type="entry name" value="DNA ligase/mRNA capping enzyme, catalytic domain"/>
    <property type="match status" value="1"/>
</dbReference>
<proteinExistence type="inferred from homology"/>
<dbReference type="GO" id="GO:0005524">
    <property type="term" value="F:ATP binding"/>
    <property type="evidence" value="ECO:0007669"/>
    <property type="project" value="InterPro"/>
</dbReference>
<keyword evidence="2 4" id="KW-0436">Ligase</keyword>
<reference evidence="4" key="1">
    <citation type="journal article" date="2014" name="Int. J. Syst. Evol. Microbiol.">
        <title>Complete genome sequence of Corynebacterium casei LMG S-19264T (=DSM 44701T), isolated from a smear-ripened cheese.</title>
        <authorList>
            <consortium name="US DOE Joint Genome Institute (JGI-PGF)"/>
            <person name="Walter F."/>
            <person name="Albersmeier A."/>
            <person name="Kalinowski J."/>
            <person name="Ruckert C."/>
        </authorList>
    </citation>
    <scope>NUCLEOTIDE SEQUENCE</scope>
    <source>
        <strain evidence="4">JCM 4637</strain>
    </source>
</reference>
<accession>A0A918X7R2</accession>
<comment type="caution">
    <text evidence="4">The sequence shown here is derived from an EMBL/GenBank/DDBJ whole genome shotgun (WGS) entry which is preliminary data.</text>
</comment>
<name>A0A918X7R2_9ACTN</name>
<dbReference type="Gene3D" id="3.30.470.30">
    <property type="entry name" value="DNA ligase/mRNA capping enzyme"/>
    <property type="match status" value="1"/>
</dbReference>
<dbReference type="PANTHER" id="PTHR45674:SF4">
    <property type="entry name" value="DNA LIGASE 1"/>
    <property type="match status" value="1"/>
</dbReference>
<feature type="domain" description="ATP-dependent DNA ligase family profile" evidence="3">
    <location>
        <begin position="19"/>
        <end position="195"/>
    </location>
</feature>
<reference evidence="4" key="2">
    <citation type="submission" date="2020-09" db="EMBL/GenBank/DDBJ databases">
        <authorList>
            <person name="Sun Q."/>
            <person name="Ohkuma M."/>
        </authorList>
    </citation>
    <scope>NUCLEOTIDE SEQUENCE</scope>
    <source>
        <strain evidence="4">JCM 4637</strain>
    </source>
</reference>
<dbReference type="InterPro" id="IPR050191">
    <property type="entry name" value="ATP-dep_DNA_ligase"/>
</dbReference>
<dbReference type="GO" id="GO:0006281">
    <property type="term" value="P:DNA repair"/>
    <property type="evidence" value="ECO:0007669"/>
    <property type="project" value="InterPro"/>
</dbReference>
<dbReference type="InterPro" id="IPR012310">
    <property type="entry name" value="DNA_ligase_ATP-dep_cent"/>
</dbReference>
<dbReference type="GO" id="GO:0006310">
    <property type="term" value="P:DNA recombination"/>
    <property type="evidence" value="ECO:0007669"/>
    <property type="project" value="InterPro"/>
</dbReference>